<feature type="compositionally biased region" description="Acidic residues" evidence="4">
    <location>
        <begin position="620"/>
        <end position="629"/>
    </location>
</feature>
<dbReference type="Gene3D" id="2.130.10.10">
    <property type="entry name" value="YVTN repeat-like/Quinoprotein amine dehydrogenase"/>
    <property type="match status" value="3"/>
</dbReference>
<dbReference type="GO" id="GO:0045717">
    <property type="term" value="P:negative regulation of fatty acid biosynthetic process"/>
    <property type="evidence" value="ECO:0007669"/>
    <property type="project" value="TreeGrafter"/>
</dbReference>
<dbReference type="InterPro" id="IPR015943">
    <property type="entry name" value="WD40/YVTN_repeat-like_dom_sf"/>
</dbReference>
<sequence>MADINSRHSSFRSKVHNVNMLNYLTKRSISCKVENDSKCFTKQLWDTAKDLYKKDLTAHYGCVNAIEFSNDGNLLFSGGDDCRVLMWNVNNAMMYYTGKMGDGSKPKIMRACHFSNIFCLAVDDENKRILSGSNDDQVIVHDFRTGNPVDYFLHDSPVFSLSLHPTNGNIFASAVDNGRILIYDIRETNSEPVCLANFRTPFHGVMFNPCEPFLIATANSKVGVHIWDLRKPRQVLYECCDEQSMAVRWNQLGNIVLALRNLLPPVIYNPRYPKRKLEFDADGYYNACTMKSCSFAGDNDEYVLSGSDDFNLYMWKIPEPWPENRWVPKAHLTLTGHRSIVNQVRYDPNKQLIASSGVEKIIKIWSPIRVPYSEGDRDKPCEKRPRVLCSSRACSRSPGLLNHDYSHESVDEDTKMIHFFDSLLRNELHGSTPSSFSQFFCVDGKVFLVSNRRKEAKAYEQLIIKKKKHLSKILTGKNDDNPPVCSLSQVSNNSENHSKKYHFSLEDNQLLTASEDEGSNAGESLDTSQEQENDNTGSLNENSPVSSDNTRSPSLSSSSTSSSSSSSAISNSRLESIFDSPYGSESHSSDHSDAISHSSHSTCRLDLYGSKRKYYFTNSESEDSNDPDENPNNSSNFKDSGVNVSASSDSDVTATPSFKKRRISSKNRCYRNSGRRKVSVSSTNSSDVESTSKRKEATETKTEECENGVKDQKSLNSDVISNSKCDLGNNSKDESNL</sequence>
<dbReference type="PANTHER" id="PTHR15574:SF43">
    <property type="entry name" value="DDB1- AND CUL4-ASSOCIATED FACTOR 5"/>
    <property type="match status" value="1"/>
</dbReference>
<feature type="compositionally biased region" description="Basic residues" evidence="4">
    <location>
        <begin position="658"/>
        <end position="678"/>
    </location>
</feature>
<dbReference type="SUPFAM" id="SSF50978">
    <property type="entry name" value="WD40 repeat-like"/>
    <property type="match status" value="1"/>
</dbReference>
<protein>
    <submittedName>
        <fullName evidence="5">Uncharacterized protein</fullName>
    </submittedName>
</protein>
<dbReference type="PROSITE" id="PS50294">
    <property type="entry name" value="WD_REPEATS_REGION"/>
    <property type="match status" value="2"/>
</dbReference>
<proteinExistence type="predicted"/>
<evidence type="ECO:0000256" key="3">
    <source>
        <dbReference type="PROSITE-ProRule" id="PRU00221"/>
    </source>
</evidence>
<feature type="compositionally biased region" description="Low complexity" evidence="4">
    <location>
        <begin position="546"/>
        <end position="586"/>
    </location>
</feature>
<dbReference type="InterPro" id="IPR019775">
    <property type="entry name" value="WD40_repeat_CS"/>
</dbReference>
<feature type="compositionally biased region" description="Polar residues" evidence="4">
    <location>
        <begin position="521"/>
        <end position="545"/>
    </location>
</feature>
<evidence type="ECO:0000256" key="4">
    <source>
        <dbReference type="SAM" id="MobiDB-lite"/>
    </source>
</evidence>
<feature type="compositionally biased region" description="Basic and acidic residues" evidence="4">
    <location>
        <begin position="690"/>
        <end position="713"/>
    </location>
</feature>
<feature type="compositionally biased region" description="Polar residues" evidence="4">
    <location>
        <begin position="642"/>
        <end position="656"/>
    </location>
</feature>
<dbReference type="SMART" id="SM00320">
    <property type="entry name" value="WD40"/>
    <property type="match status" value="6"/>
</dbReference>
<comment type="caution">
    <text evidence="5">The sequence shown here is derived from an EMBL/GenBank/DDBJ whole genome shotgun (WGS) entry which is preliminary data.</text>
</comment>
<dbReference type="InterPro" id="IPR001680">
    <property type="entry name" value="WD40_rpt"/>
</dbReference>
<dbReference type="InterPro" id="IPR036322">
    <property type="entry name" value="WD40_repeat_dom_sf"/>
</dbReference>
<feature type="repeat" description="WD" evidence="3">
    <location>
        <begin position="334"/>
        <end position="366"/>
    </location>
</feature>
<feature type="compositionally biased region" description="Low complexity" evidence="4">
    <location>
        <begin position="679"/>
        <end position="689"/>
    </location>
</feature>
<feature type="region of interest" description="Disordered" evidence="4">
    <location>
        <begin position="618"/>
        <end position="737"/>
    </location>
</feature>
<feature type="region of interest" description="Disordered" evidence="4">
    <location>
        <begin position="514"/>
        <end position="601"/>
    </location>
</feature>
<gene>
    <name evidence="5" type="ORF">PYX00_007181</name>
</gene>
<evidence type="ECO:0000256" key="1">
    <source>
        <dbReference type="ARBA" id="ARBA00022574"/>
    </source>
</evidence>
<evidence type="ECO:0000256" key="2">
    <source>
        <dbReference type="ARBA" id="ARBA00022737"/>
    </source>
</evidence>
<dbReference type="PANTHER" id="PTHR15574">
    <property type="entry name" value="WD REPEAT DOMAIN-CONTAINING FAMILY"/>
    <property type="match status" value="1"/>
</dbReference>
<dbReference type="AlphaFoldDB" id="A0AAW2HIV9"/>
<feature type="compositionally biased region" description="Polar residues" evidence="4">
    <location>
        <begin position="714"/>
        <end position="730"/>
    </location>
</feature>
<accession>A0AAW2HIV9</accession>
<keyword evidence="1 3" id="KW-0853">WD repeat</keyword>
<dbReference type="PROSITE" id="PS00678">
    <property type="entry name" value="WD_REPEATS_1"/>
    <property type="match status" value="1"/>
</dbReference>
<reference evidence="5" key="1">
    <citation type="journal article" date="2024" name="Gigascience">
        <title>Chromosome-level genome of the poultry shaft louse Menopon gallinae provides insight into the host-switching and adaptive evolution of parasitic lice.</title>
        <authorList>
            <person name="Xu Y."/>
            <person name="Ma L."/>
            <person name="Liu S."/>
            <person name="Liang Y."/>
            <person name="Liu Q."/>
            <person name="He Z."/>
            <person name="Tian L."/>
            <person name="Duan Y."/>
            <person name="Cai W."/>
            <person name="Li H."/>
            <person name="Song F."/>
        </authorList>
    </citation>
    <scope>NUCLEOTIDE SEQUENCE</scope>
    <source>
        <strain evidence="5">Cailab_2023a</strain>
    </source>
</reference>
<dbReference type="PROSITE" id="PS50082">
    <property type="entry name" value="WD_REPEATS_2"/>
    <property type="match status" value="2"/>
</dbReference>
<dbReference type="EMBL" id="JARGDH010000004">
    <property type="protein sequence ID" value="KAL0269456.1"/>
    <property type="molecule type" value="Genomic_DNA"/>
</dbReference>
<keyword evidence="2" id="KW-0677">Repeat</keyword>
<dbReference type="Pfam" id="PF00400">
    <property type="entry name" value="WD40"/>
    <property type="match status" value="3"/>
</dbReference>
<evidence type="ECO:0000313" key="5">
    <source>
        <dbReference type="EMBL" id="KAL0269456.1"/>
    </source>
</evidence>
<organism evidence="5">
    <name type="scientific">Menopon gallinae</name>
    <name type="common">poultry shaft louse</name>
    <dbReference type="NCBI Taxonomy" id="328185"/>
    <lineage>
        <taxon>Eukaryota</taxon>
        <taxon>Metazoa</taxon>
        <taxon>Ecdysozoa</taxon>
        <taxon>Arthropoda</taxon>
        <taxon>Hexapoda</taxon>
        <taxon>Insecta</taxon>
        <taxon>Pterygota</taxon>
        <taxon>Neoptera</taxon>
        <taxon>Paraneoptera</taxon>
        <taxon>Psocodea</taxon>
        <taxon>Troctomorpha</taxon>
        <taxon>Phthiraptera</taxon>
        <taxon>Amblycera</taxon>
        <taxon>Menoponidae</taxon>
        <taxon>Menopon</taxon>
    </lineage>
</organism>
<name>A0AAW2HIV9_9NEOP</name>
<feature type="repeat" description="WD" evidence="3">
    <location>
        <begin position="56"/>
        <end position="97"/>
    </location>
</feature>
<dbReference type="GO" id="GO:0080008">
    <property type="term" value="C:Cul4-RING E3 ubiquitin ligase complex"/>
    <property type="evidence" value="ECO:0007669"/>
    <property type="project" value="TreeGrafter"/>
</dbReference>
<dbReference type="GO" id="GO:0005737">
    <property type="term" value="C:cytoplasm"/>
    <property type="evidence" value="ECO:0007669"/>
    <property type="project" value="TreeGrafter"/>
</dbReference>
<dbReference type="InterPro" id="IPR045151">
    <property type="entry name" value="DCAF8"/>
</dbReference>